<dbReference type="FunFam" id="3.40.50.300:FF:000299">
    <property type="entry name" value="ABC transporter ATP-binding protein/permease"/>
    <property type="match status" value="1"/>
</dbReference>
<feature type="domain" description="ABC transmembrane type-1" evidence="13">
    <location>
        <begin position="692"/>
        <end position="974"/>
    </location>
</feature>
<dbReference type="InterPro" id="IPR027417">
    <property type="entry name" value="P-loop_NTPase"/>
</dbReference>
<organism evidence="14 15">
    <name type="scientific">Corynebacterium mustelae</name>
    <dbReference type="NCBI Taxonomy" id="571915"/>
    <lineage>
        <taxon>Bacteria</taxon>
        <taxon>Bacillati</taxon>
        <taxon>Actinomycetota</taxon>
        <taxon>Actinomycetes</taxon>
        <taxon>Mycobacteriales</taxon>
        <taxon>Corynebacteriaceae</taxon>
        <taxon>Corynebacterium</taxon>
    </lineage>
</organism>
<dbReference type="EMBL" id="CP011542">
    <property type="protein sequence ID" value="AKK05566.1"/>
    <property type="molecule type" value="Genomic_DNA"/>
</dbReference>
<feature type="transmembrane region" description="Helical" evidence="11">
    <location>
        <begin position="260"/>
        <end position="281"/>
    </location>
</feature>
<dbReference type="PROSITE" id="PS00211">
    <property type="entry name" value="ABC_TRANSPORTER_1"/>
    <property type="match status" value="1"/>
</dbReference>
<evidence type="ECO:0000256" key="5">
    <source>
        <dbReference type="ARBA" id="ARBA00022741"/>
    </source>
</evidence>
<feature type="transmembrane region" description="Helical" evidence="11">
    <location>
        <begin position="831"/>
        <end position="849"/>
    </location>
</feature>
<evidence type="ECO:0000259" key="12">
    <source>
        <dbReference type="PROSITE" id="PS50893"/>
    </source>
</evidence>
<dbReference type="InterPro" id="IPR003593">
    <property type="entry name" value="AAA+_ATPase"/>
</dbReference>
<gene>
    <name evidence="14" type="ORF">CMUST_06150</name>
</gene>
<feature type="domain" description="ABC transporter" evidence="12">
    <location>
        <begin position="344"/>
        <end position="577"/>
    </location>
</feature>
<dbReference type="KEGG" id="cmv:CMUST_06150"/>
<dbReference type="Gene3D" id="3.40.50.300">
    <property type="entry name" value="P-loop containing nucleotide triphosphate hydrolases"/>
    <property type="match status" value="2"/>
</dbReference>
<dbReference type="PANTHER" id="PTHR43394:SF1">
    <property type="entry name" value="ATP-BINDING CASSETTE SUB-FAMILY B MEMBER 10, MITOCHONDRIAL"/>
    <property type="match status" value="1"/>
</dbReference>
<evidence type="ECO:0000256" key="3">
    <source>
        <dbReference type="ARBA" id="ARBA00022475"/>
    </source>
</evidence>
<keyword evidence="8 11" id="KW-0472">Membrane</keyword>
<dbReference type="InterPro" id="IPR039421">
    <property type="entry name" value="Type_1_exporter"/>
</dbReference>
<dbReference type="CDD" id="cd18543">
    <property type="entry name" value="ABC_6TM_Rv0194_D1_like"/>
    <property type="match status" value="1"/>
</dbReference>
<feature type="transmembrane region" description="Helical" evidence="11">
    <location>
        <begin position="135"/>
        <end position="156"/>
    </location>
</feature>
<sequence>MNFFGAHPAANRTTMVRLAAVAVRFPVALGAALFSTLLVTVFNAVIPLVSASAVDIATSQMTGNIRLVMWLLIAVALGRYVFQFGRRFTAGILANRIQHNLRVDLLSALYQLDGPAQDHLRTGQLVSRSISDLNLVYTMVAMFPLVTGHVLTVVAILGVMLWLSPVLFITAIAMMPVLVWLSARSRTTLFSATWSAQQTIAELATQVEETVTGVRVVKAFNQEQREVSRFVAVAGKVYGEMLRAARLTARFKPLLQQLPNVSLVLCIGIGGYLALTGVITIGTFVAFSVYMSQLTSVVSMLAGMIVQQQLGIASAERVFEIIDLRPVDPDPVSSAQPPTGKVGLRLSNVNFGDALNGFSITASPGETLVLVGAPGSGKTMAVNLIAGFYRPDSGSLALVDATGAAVDYLDLSRTAIRGTMGCVFEDPFLFSTSIYDAIDAGRGLSNDHIITAARQAEIYDFVAELDNGFDTQIGERGLTLSGGQRQRIALARAIADQPRILILDDATSAIDAATEAKIFENLRTQLSDTTIIAVAHRMSTVGIADAVAVVDAGRVTAYGPKADMLTDPRFMDLMTPAGDIGVQAASSVSSVVLDDDTATPPTEQLWPTKPPRQSPTYMTPSTTMRPFGGLPQRGNVHRSAAHVPATTELLSRVKDLPAVRDTPPVGGFDVFQQRLSHVSAGRLFHSVRWLLVTAIMLYVLGVAAGLAIPWLVQVALDQGVTSGDVSVLWWVSIAGLFIVTFSWVISYATTLVTAVTGERLLYELRIRCYAHLQRLSLRFYESTMSGAIITRMTTDIDALNGFLQSGFTTALVALTTLAGITVLLIFTSAPLAAIAMMGVPIIALATIVFRKISTRLYARAREEISAVNASFHQAMAGLRTAQMLGSETTVLNRFSAQSQQYATTRITAQAAVAIYFPGISAVSEILQAVVLGIGATMVADGHLPIGVLVAFLLYLERLYPPIQNLSQVFDSYQQAQIGFNRITDLLATDEDVVDIAATAPADPLPAADVEKLARSNISLDNVSFSYEAIDRSVLSGVSLTLTAGRTVAVVGTTGAGKSTLIKLLERFYDPQSGTIRAGGTDIRHIPLGLWRRHIGYVPQEAHLFNGTIASNIAYGDPDASQQEITEAARRVGALGTIAAIPGGFTAPVGDGGRGLSSGQRQLVALARAELIKPKILLFDEATATVDPATESAILSATQRVAAGRTTVVVAHRLATATRADRILVVDNGEIVEDGTHESLLTFGGIYATMWRNSPQ</sequence>
<feature type="region of interest" description="Disordered" evidence="10">
    <location>
        <begin position="594"/>
        <end position="617"/>
    </location>
</feature>
<keyword evidence="6" id="KW-0067">ATP-binding</keyword>
<dbReference type="PATRIC" id="fig|571915.4.peg.1308"/>
<evidence type="ECO:0000256" key="8">
    <source>
        <dbReference type="ARBA" id="ARBA00023136"/>
    </source>
</evidence>
<keyword evidence="5" id="KW-0547">Nucleotide-binding</keyword>
<evidence type="ECO:0000256" key="9">
    <source>
        <dbReference type="ARBA" id="ARBA00061644"/>
    </source>
</evidence>
<feature type="transmembrane region" description="Helical" evidence="11">
    <location>
        <begin position="287"/>
        <end position="306"/>
    </location>
</feature>
<accession>A0A0G3GWL2</accession>
<keyword evidence="7 11" id="KW-1133">Transmembrane helix</keyword>
<dbReference type="Proteomes" id="UP000035199">
    <property type="component" value="Chromosome"/>
</dbReference>
<dbReference type="Pfam" id="PF00005">
    <property type="entry name" value="ABC_tran"/>
    <property type="match status" value="2"/>
</dbReference>
<name>A0A0G3GWL2_9CORY</name>
<evidence type="ECO:0000256" key="4">
    <source>
        <dbReference type="ARBA" id="ARBA00022692"/>
    </source>
</evidence>
<feature type="transmembrane region" description="Helical" evidence="11">
    <location>
        <begin position="689"/>
        <end position="712"/>
    </location>
</feature>
<dbReference type="InterPro" id="IPR017871">
    <property type="entry name" value="ABC_transporter-like_CS"/>
</dbReference>
<dbReference type="SMART" id="SM00382">
    <property type="entry name" value="AAA"/>
    <property type="match status" value="2"/>
</dbReference>
<evidence type="ECO:0000256" key="11">
    <source>
        <dbReference type="SAM" id="Phobius"/>
    </source>
</evidence>
<dbReference type="GO" id="GO:0005886">
    <property type="term" value="C:plasma membrane"/>
    <property type="evidence" value="ECO:0007669"/>
    <property type="project" value="UniProtKB-SubCell"/>
</dbReference>
<feature type="transmembrane region" description="Helical" evidence="11">
    <location>
        <begin position="65"/>
        <end position="82"/>
    </location>
</feature>
<feature type="transmembrane region" description="Helical" evidence="11">
    <location>
        <begin position="162"/>
        <end position="181"/>
    </location>
</feature>
<dbReference type="SUPFAM" id="SSF52540">
    <property type="entry name" value="P-loop containing nucleoside triphosphate hydrolases"/>
    <property type="match status" value="2"/>
</dbReference>
<keyword evidence="15" id="KW-1185">Reference proteome</keyword>
<dbReference type="CDD" id="cd18546">
    <property type="entry name" value="ABC_6TM_Rv0194_D2_like"/>
    <property type="match status" value="1"/>
</dbReference>
<dbReference type="InterPro" id="IPR036640">
    <property type="entry name" value="ABC1_TM_sf"/>
</dbReference>
<feature type="transmembrane region" description="Helical" evidence="11">
    <location>
        <begin position="727"/>
        <end position="755"/>
    </location>
</feature>
<dbReference type="RefSeq" id="WP_407921997.1">
    <property type="nucleotide sequence ID" value="NZ_CP011542.1"/>
</dbReference>
<proteinExistence type="inferred from homology"/>
<evidence type="ECO:0000256" key="10">
    <source>
        <dbReference type="SAM" id="MobiDB-lite"/>
    </source>
</evidence>
<reference evidence="15" key="2">
    <citation type="submission" date="2015-05" db="EMBL/GenBank/DDBJ databases">
        <title>Complete genome sequence of Corynebacterium mustelae DSM 45274, isolated from various tissues of a male ferret with lethal sepsis.</title>
        <authorList>
            <person name="Ruckert C."/>
            <person name="Albersmeier A."/>
            <person name="Winkler A."/>
            <person name="Tauch A."/>
        </authorList>
    </citation>
    <scope>NUCLEOTIDE SEQUENCE [LARGE SCALE GENOMIC DNA]</scope>
    <source>
        <strain evidence="15">DSM 45274</strain>
    </source>
</reference>
<evidence type="ECO:0000313" key="15">
    <source>
        <dbReference type="Proteomes" id="UP000035199"/>
    </source>
</evidence>
<keyword evidence="3" id="KW-1003">Cell membrane</keyword>
<dbReference type="GO" id="GO:0016887">
    <property type="term" value="F:ATP hydrolysis activity"/>
    <property type="evidence" value="ECO:0007669"/>
    <property type="project" value="InterPro"/>
</dbReference>
<dbReference type="Gene3D" id="1.20.1560.10">
    <property type="entry name" value="ABC transporter type 1, transmembrane domain"/>
    <property type="match status" value="2"/>
</dbReference>
<dbReference type="PROSITE" id="PS50893">
    <property type="entry name" value="ABC_TRANSPORTER_2"/>
    <property type="match status" value="2"/>
</dbReference>
<comment type="similarity">
    <text evidence="9">Belongs to the ABC transporter superfamily. Lipid exporter (TC 3.A.1.106) family.</text>
</comment>
<evidence type="ECO:0000256" key="6">
    <source>
        <dbReference type="ARBA" id="ARBA00022840"/>
    </source>
</evidence>
<dbReference type="GO" id="GO:0005524">
    <property type="term" value="F:ATP binding"/>
    <property type="evidence" value="ECO:0007669"/>
    <property type="project" value="UniProtKB-KW"/>
</dbReference>
<dbReference type="InterPro" id="IPR003439">
    <property type="entry name" value="ABC_transporter-like_ATP-bd"/>
</dbReference>
<dbReference type="InterPro" id="IPR011527">
    <property type="entry name" value="ABC1_TM_dom"/>
</dbReference>
<dbReference type="SUPFAM" id="SSF90123">
    <property type="entry name" value="ABC transporter transmembrane region"/>
    <property type="match status" value="2"/>
</dbReference>
<dbReference type="STRING" id="571915.CMUST_06150"/>
<reference evidence="14 15" key="1">
    <citation type="journal article" date="2015" name="Genome Announc.">
        <title>Complete Genome Sequence of the Type Strain Corynebacterium mustelae DSM 45274, Isolated from Various Tissues of a Male Ferret with Lethal Sepsis.</title>
        <authorList>
            <person name="Ruckert C."/>
            <person name="Eimer J."/>
            <person name="Winkler A."/>
            <person name="Tauch A."/>
        </authorList>
    </citation>
    <scope>NUCLEOTIDE SEQUENCE [LARGE SCALE GENOMIC DNA]</scope>
    <source>
        <strain evidence="14 15">DSM 45274</strain>
    </source>
</reference>
<evidence type="ECO:0000259" key="13">
    <source>
        <dbReference type="PROSITE" id="PS50929"/>
    </source>
</evidence>
<keyword evidence="2" id="KW-0813">Transport</keyword>
<dbReference type="AlphaFoldDB" id="A0A0G3GWL2"/>
<dbReference type="GO" id="GO:0015421">
    <property type="term" value="F:ABC-type oligopeptide transporter activity"/>
    <property type="evidence" value="ECO:0007669"/>
    <property type="project" value="TreeGrafter"/>
</dbReference>
<dbReference type="Pfam" id="PF00664">
    <property type="entry name" value="ABC_membrane"/>
    <property type="match status" value="2"/>
</dbReference>
<evidence type="ECO:0000313" key="14">
    <source>
        <dbReference type="EMBL" id="AKK05566.1"/>
    </source>
</evidence>
<dbReference type="PANTHER" id="PTHR43394">
    <property type="entry name" value="ATP-DEPENDENT PERMEASE MDL1, MITOCHONDRIAL"/>
    <property type="match status" value="1"/>
</dbReference>
<evidence type="ECO:0000256" key="2">
    <source>
        <dbReference type="ARBA" id="ARBA00022448"/>
    </source>
</evidence>
<evidence type="ECO:0000256" key="1">
    <source>
        <dbReference type="ARBA" id="ARBA00004651"/>
    </source>
</evidence>
<feature type="domain" description="ABC transporter" evidence="12">
    <location>
        <begin position="1017"/>
        <end position="1252"/>
    </location>
</feature>
<evidence type="ECO:0000256" key="7">
    <source>
        <dbReference type="ARBA" id="ARBA00022989"/>
    </source>
</evidence>
<dbReference type="PROSITE" id="PS50929">
    <property type="entry name" value="ABC_TM1F"/>
    <property type="match status" value="2"/>
</dbReference>
<feature type="transmembrane region" description="Helical" evidence="11">
    <location>
        <begin position="801"/>
        <end position="825"/>
    </location>
</feature>
<keyword evidence="4 11" id="KW-0812">Transmembrane</keyword>
<feature type="domain" description="ABC transmembrane type-1" evidence="13">
    <location>
        <begin position="31"/>
        <end position="310"/>
    </location>
</feature>
<comment type="subcellular location">
    <subcellularLocation>
        <location evidence="1">Cell membrane</location>
        <topology evidence="1">Multi-pass membrane protein</topology>
    </subcellularLocation>
</comment>
<protein>
    <submittedName>
        <fullName evidence="14">ABC-type multidrug transport system, ATPase and permease component</fullName>
    </submittedName>
</protein>
<feature type="transmembrane region" description="Helical" evidence="11">
    <location>
        <begin position="21"/>
        <end position="45"/>
    </location>
</feature>